<accession>A0AAC9W2P9</accession>
<evidence type="ECO:0000256" key="1">
    <source>
        <dbReference type="ARBA" id="ARBA00008857"/>
    </source>
</evidence>
<organism evidence="5 6">
    <name type="scientific">Eubacterium limosum</name>
    <dbReference type="NCBI Taxonomy" id="1736"/>
    <lineage>
        <taxon>Bacteria</taxon>
        <taxon>Bacillati</taxon>
        <taxon>Bacillota</taxon>
        <taxon>Clostridia</taxon>
        <taxon>Eubacteriales</taxon>
        <taxon>Eubacteriaceae</taxon>
        <taxon>Eubacterium</taxon>
    </lineage>
</organism>
<dbReference type="EMBL" id="CP019962">
    <property type="protein sequence ID" value="ARD65219.1"/>
    <property type="molecule type" value="Genomic_DNA"/>
</dbReference>
<gene>
    <name evidence="5" type="ORF">B2M23_06535</name>
</gene>
<reference evidence="6" key="1">
    <citation type="journal article" date="2017" name="Sci. Rep.">
        <title>Determination of the Genome and Primary Transcriptome of Syngas Fermenting Eubacterium limosum ATCC 8486.</title>
        <authorList>
            <person name="Song Y."/>
            <person name="Shin J."/>
            <person name="Jeong Y."/>
            <person name="Jin S."/>
            <person name="Lee J.K."/>
            <person name="Kim D.R."/>
            <person name="Kim S.C."/>
            <person name="Cho S."/>
            <person name="Cho B.K."/>
        </authorList>
    </citation>
    <scope>NUCLEOTIDE SEQUENCE [LARGE SCALE GENOMIC DNA]</scope>
    <source>
        <strain evidence="6">ATCC 8486</strain>
    </source>
</reference>
<dbReference type="GO" id="GO:0006310">
    <property type="term" value="P:DNA recombination"/>
    <property type="evidence" value="ECO:0007669"/>
    <property type="project" value="UniProtKB-KW"/>
</dbReference>
<dbReference type="Gene3D" id="1.10.150.130">
    <property type="match status" value="1"/>
</dbReference>
<keyword evidence="2" id="KW-0238">DNA-binding</keyword>
<sequence>MRLPNGYGSVVKLSGKRRKPYIVRKTVGWKIDEDTKKKKQEYVIIGYAPTKADGLQMLADYNKNPYDINASKITFEEVFEKWSEKKFSTCSESNIKGYNASYKLCDTLYNKVFKEIKLSDLQYIIDHCGKNYPTLRKLKVLFNQLYDYALMNEICNKDYSQFVDILQYKDKNPNQFNRKKFSDEQIKTLWDLENDRYYQVILMLIYNGVRISEFLNLKKEDVNLEKRFFDVIDSKTENGIRKVPIAEKVFSFYQWWYEDHPECPYLIHTEDGKQFKYRNYYDSYFKPIMDNFNWDQTPHCCRHTCISLLAAANVNETIIKKIVGHSGAMSLSEKVYTHFDPQELVNAINKI</sequence>
<evidence type="ECO:0000256" key="3">
    <source>
        <dbReference type="ARBA" id="ARBA00023172"/>
    </source>
</evidence>
<dbReference type="PROSITE" id="PS51898">
    <property type="entry name" value="TYR_RECOMBINASE"/>
    <property type="match status" value="1"/>
</dbReference>
<feature type="domain" description="Tyr recombinase" evidence="4">
    <location>
        <begin position="176"/>
        <end position="349"/>
    </location>
</feature>
<protein>
    <submittedName>
        <fullName evidence="5">Site-specific integrase</fullName>
    </submittedName>
</protein>
<dbReference type="GO" id="GO:0015074">
    <property type="term" value="P:DNA integration"/>
    <property type="evidence" value="ECO:0007669"/>
    <property type="project" value="InterPro"/>
</dbReference>
<dbReference type="Proteomes" id="UP000192391">
    <property type="component" value="Chromosome"/>
</dbReference>
<dbReference type="InterPro" id="IPR050090">
    <property type="entry name" value="Tyrosine_recombinase_XerCD"/>
</dbReference>
<dbReference type="Gene3D" id="1.10.443.10">
    <property type="entry name" value="Intergrase catalytic core"/>
    <property type="match status" value="1"/>
</dbReference>
<dbReference type="InterPro" id="IPR002104">
    <property type="entry name" value="Integrase_catalytic"/>
</dbReference>
<dbReference type="SUPFAM" id="SSF56349">
    <property type="entry name" value="DNA breaking-rejoining enzymes"/>
    <property type="match status" value="1"/>
</dbReference>
<keyword evidence="3" id="KW-0233">DNA recombination</keyword>
<name>A0AAC9W2P9_EUBLI</name>
<dbReference type="GO" id="GO:0003677">
    <property type="term" value="F:DNA binding"/>
    <property type="evidence" value="ECO:0007669"/>
    <property type="project" value="UniProtKB-KW"/>
</dbReference>
<dbReference type="RefSeq" id="WP_038354257.1">
    <property type="nucleotide sequence ID" value="NZ_CP019962.1"/>
</dbReference>
<dbReference type="InterPro" id="IPR011010">
    <property type="entry name" value="DNA_brk_join_enz"/>
</dbReference>
<evidence type="ECO:0000313" key="6">
    <source>
        <dbReference type="Proteomes" id="UP000192391"/>
    </source>
</evidence>
<dbReference type="Pfam" id="PF00589">
    <property type="entry name" value="Phage_integrase"/>
    <property type="match status" value="1"/>
</dbReference>
<evidence type="ECO:0000313" key="5">
    <source>
        <dbReference type="EMBL" id="ARD65219.1"/>
    </source>
</evidence>
<evidence type="ECO:0000256" key="2">
    <source>
        <dbReference type="ARBA" id="ARBA00023125"/>
    </source>
</evidence>
<comment type="similarity">
    <text evidence="1">Belongs to the 'phage' integrase family.</text>
</comment>
<dbReference type="PANTHER" id="PTHR30349:SF41">
    <property type="entry name" value="INTEGRASE_RECOMBINASE PROTEIN MJ0367-RELATED"/>
    <property type="match status" value="1"/>
</dbReference>
<dbReference type="InterPro" id="IPR013762">
    <property type="entry name" value="Integrase-like_cat_sf"/>
</dbReference>
<proteinExistence type="inferred from homology"/>
<dbReference type="CDD" id="cd01189">
    <property type="entry name" value="INT_ICEBs1_C_like"/>
    <property type="match status" value="1"/>
</dbReference>
<dbReference type="AlphaFoldDB" id="A0AAC9W2P9"/>
<dbReference type="KEGG" id="elim:B2M23_06535"/>
<evidence type="ECO:0000259" key="4">
    <source>
        <dbReference type="PROSITE" id="PS51898"/>
    </source>
</evidence>
<dbReference type="PANTHER" id="PTHR30349">
    <property type="entry name" value="PHAGE INTEGRASE-RELATED"/>
    <property type="match status" value="1"/>
</dbReference>
<dbReference type="InterPro" id="IPR010998">
    <property type="entry name" value="Integrase_recombinase_N"/>
</dbReference>